<name>A0A543A1Y7_9ACTN</name>
<evidence type="ECO:0000256" key="1">
    <source>
        <dbReference type="SAM" id="SignalP"/>
    </source>
</evidence>
<dbReference type="InterPro" id="IPR036365">
    <property type="entry name" value="PGBD-like_sf"/>
</dbReference>
<protein>
    <submittedName>
        <fullName evidence="4">Zinc D-Ala-D-Ala carboxypeptidase</fullName>
    </submittedName>
</protein>
<dbReference type="RefSeq" id="WP_141778803.1">
    <property type="nucleotide sequence ID" value="NZ_VFOV01000001.1"/>
</dbReference>
<dbReference type="GO" id="GO:0004180">
    <property type="term" value="F:carboxypeptidase activity"/>
    <property type="evidence" value="ECO:0007669"/>
    <property type="project" value="UniProtKB-KW"/>
</dbReference>
<feature type="signal peptide" evidence="1">
    <location>
        <begin position="1"/>
        <end position="33"/>
    </location>
</feature>
<keyword evidence="4" id="KW-0121">Carboxypeptidase</keyword>
<dbReference type="Gene3D" id="1.10.101.10">
    <property type="entry name" value="PGBD-like superfamily/PGBD"/>
    <property type="match status" value="1"/>
</dbReference>
<dbReference type="InterPro" id="IPR036366">
    <property type="entry name" value="PGBDSf"/>
</dbReference>
<accession>A0A543A1Y7</accession>
<dbReference type="InterPro" id="IPR013230">
    <property type="entry name" value="Peptidase_M15A_C"/>
</dbReference>
<feature type="domain" description="Peptidoglycan binding-like" evidence="2">
    <location>
        <begin position="54"/>
        <end position="110"/>
    </location>
</feature>
<dbReference type="EMBL" id="VFOV01000001">
    <property type="protein sequence ID" value="TQL66611.1"/>
    <property type="molecule type" value="Genomic_DNA"/>
</dbReference>
<keyword evidence="5" id="KW-1185">Reference proteome</keyword>
<gene>
    <name evidence="4" type="ORF">FB381_0474</name>
</gene>
<dbReference type="OrthoDB" id="3719185at2"/>
<evidence type="ECO:0000259" key="2">
    <source>
        <dbReference type="Pfam" id="PF01471"/>
    </source>
</evidence>
<organism evidence="4 5">
    <name type="scientific">Nocardioides albertanoniae</name>
    <dbReference type="NCBI Taxonomy" id="1175486"/>
    <lineage>
        <taxon>Bacteria</taxon>
        <taxon>Bacillati</taxon>
        <taxon>Actinomycetota</taxon>
        <taxon>Actinomycetes</taxon>
        <taxon>Propionibacteriales</taxon>
        <taxon>Nocardioidaceae</taxon>
        <taxon>Nocardioides</taxon>
    </lineage>
</organism>
<feature type="domain" description="Peptidase M15A C-terminal" evidence="3">
    <location>
        <begin position="149"/>
        <end position="238"/>
    </location>
</feature>
<dbReference type="Pfam" id="PF08291">
    <property type="entry name" value="Peptidase_M15_3"/>
    <property type="match status" value="1"/>
</dbReference>
<proteinExistence type="predicted"/>
<dbReference type="Gene3D" id="3.30.1380.10">
    <property type="match status" value="1"/>
</dbReference>
<dbReference type="AlphaFoldDB" id="A0A543A1Y7"/>
<dbReference type="InterPro" id="IPR009045">
    <property type="entry name" value="Zn_M74/Hedgehog-like"/>
</dbReference>
<dbReference type="InterPro" id="IPR002477">
    <property type="entry name" value="Peptidoglycan-bd-like"/>
</dbReference>
<evidence type="ECO:0000259" key="3">
    <source>
        <dbReference type="Pfam" id="PF08291"/>
    </source>
</evidence>
<evidence type="ECO:0000313" key="4">
    <source>
        <dbReference type="EMBL" id="TQL66611.1"/>
    </source>
</evidence>
<feature type="chain" id="PRO_5021831165" evidence="1">
    <location>
        <begin position="34"/>
        <end position="253"/>
    </location>
</feature>
<comment type="caution">
    <text evidence="4">The sequence shown here is derived from an EMBL/GenBank/DDBJ whole genome shotgun (WGS) entry which is preliminary data.</text>
</comment>
<dbReference type="Pfam" id="PF01471">
    <property type="entry name" value="PG_binding_1"/>
    <property type="match status" value="1"/>
</dbReference>
<dbReference type="Proteomes" id="UP000320209">
    <property type="component" value="Unassembled WGS sequence"/>
</dbReference>
<keyword evidence="1" id="KW-0732">Signal</keyword>
<keyword evidence="4" id="KW-0378">Hydrolase</keyword>
<dbReference type="SUPFAM" id="SSF55166">
    <property type="entry name" value="Hedgehog/DD-peptidase"/>
    <property type="match status" value="1"/>
</dbReference>
<evidence type="ECO:0000313" key="5">
    <source>
        <dbReference type="Proteomes" id="UP000320209"/>
    </source>
</evidence>
<dbReference type="SUPFAM" id="SSF47090">
    <property type="entry name" value="PGBD-like"/>
    <property type="match status" value="1"/>
</dbReference>
<keyword evidence="4" id="KW-0645">Protease</keyword>
<reference evidence="4 5" key="1">
    <citation type="submission" date="2019-06" db="EMBL/GenBank/DDBJ databases">
        <title>Sequencing the genomes of 1000 actinobacteria strains.</title>
        <authorList>
            <person name="Klenk H.-P."/>
        </authorList>
    </citation>
    <scope>NUCLEOTIDE SEQUENCE [LARGE SCALE GENOMIC DNA]</scope>
    <source>
        <strain evidence="4 5">DSM 25218</strain>
    </source>
</reference>
<sequence length="253" mass="26607">MRLTPRPGRRLGTVIGTLLVTLATSLVAITSTAAPAQADACYTWDGTLRQGSTGAGVTQLQIRVAGWAASGTVFTIDGSYGPATTTAVRNFQAAYGLGADGVAGPNTFSKIYALQDDDCTPVHFAWNEVDDVCYGGWPAPISGTVAQVKANLMQAMWRAEAIRHRLGDHPLRVTSAYRSKACNDQVGGATNSNHLYGRAMDLVPGDGATSLCSIGRASRQSFPQVLGPGYPGHNDHIHAGIQSSVYHNAPSCF</sequence>